<name>A0ABP4ZX44_9MICO</name>
<reference evidence="2" key="1">
    <citation type="journal article" date="2019" name="Int. J. Syst. Evol. Microbiol.">
        <title>The Global Catalogue of Microorganisms (GCM) 10K type strain sequencing project: providing services to taxonomists for standard genome sequencing and annotation.</title>
        <authorList>
            <consortium name="The Broad Institute Genomics Platform"/>
            <consortium name="The Broad Institute Genome Sequencing Center for Infectious Disease"/>
            <person name="Wu L."/>
            <person name="Ma J."/>
        </authorList>
    </citation>
    <scope>NUCLEOTIDE SEQUENCE [LARGE SCALE GENOMIC DNA]</scope>
    <source>
        <strain evidence="2">JCM 14326</strain>
    </source>
</reference>
<evidence type="ECO:0000313" key="1">
    <source>
        <dbReference type="EMBL" id="GAA1875722.1"/>
    </source>
</evidence>
<gene>
    <name evidence="1" type="ORF">GCM10009751_39320</name>
</gene>
<dbReference type="Pfam" id="PF20486">
    <property type="entry name" value="DUF6725"/>
    <property type="match status" value="1"/>
</dbReference>
<sequence>MWRGIPPGTRVVVRRRLTPGEAAAARAQRRGAVWTDVIGHVVTVSDDGVVLRTDPRPGRGEPEEIVVAAALITSVKPVPPRPVRG</sequence>
<keyword evidence="2" id="KW-1185">Reference proteome</keyword>
<proteinExistence type="predicted"/>
<comment type="caution">
    <text evidence="1">The sequence shown here is derived from an EMBL/GenBank/DDBJ whole genome shotgun (WGS) entry which is preliminary data.</text>
</comment>
<dbReference type="InterPro" id="IPR046571">
    <property type="entry name" value="DUF6725"/>
</dbReference>
<organism evidence="1 2">
    <name type="scientific">Myceligenerans crystallogenes</name>
    <dbReference type="NCBI Taxonomy" id="316335"/>
    <lineage>
        <taxon>Bacteria</taxon>
        <taxon>Bacillati</taxon>
        <taxon>Actinomycetota</taxon>
        <taxon>Actinomycetes</taxon>
        <taxon>Micrococcales</taxon>
        <taxon>Promicromonosporaceae</taxon>
        <taxon>Myceligenerans</taxon>
    </lineage>
</organism>
<dbReference type="Proteomes" id="UP001501094">
    <property type="component" value="Unassembled WGS sequence"/>
</dbReference>
<protein>
    <recommendedName>
        <fullName evidence="3">Ferrous iron transport protein A</fullName>
    </recommendedName>
</protein>
<dbReference type="EMBL" id="BAAANL010000011">
    <property type="protein sequence ID" value="GAA1875722.1"/>
    <property type="molecule type" value="Genomic_DNA"/>
</dbReference>
<evidence type="ECO:0000313" key="2">
    <source>
        <dbReference type="Proteomes" id="UP001501094"/>
    </source>
</evidence>
<evidence type="ECO:0008006" key="3">
    <source>
        <dbReference type="Google" id="ProtNLM"/>
    </source>
</evidence>
<accession>A0ABP4ZX44</accession>